<evidence type="ECO:0000256" key="20">
    <source>
        <dbReference type="ARBA" id="ARBA00023268"/>
    </source>
</evidence>
<dbReference type="EC" id="3.6.4.12" evidence="23"/>
<keyword evidence="10 23" id="KW-0227">DNA damage</keyword>
<evidence type="ECO:0000256" key="18">
    <source>
        <dbReference type="ARBA" id="ARBA00023204"/>
    </source>
</evidence>
<dbReference type="InterPro" id="IPR047187">
    <property type="entry name" value="SF1_C_Upf1"/>
</dbReference>
<evidence type="ECO:0000256" key="19">
    <source>
        <dbReference type="ARBA" id="ARBA00023242"/>
    </source>
</evidence>
<dbReference type="Pfam" id="PF08696">
    <property type="entry name" value="Dna2"/>
    <property type="match status" value="1"/>
</dbReference>
<evidence type="ECO:0000256" key="3">
    <source>
        <dbReference type="ARBA" id="ARBA00007913"/>
    </source>
</evidence>
<keyword evidence="11" id="KW-0833">Ubl conjugation pathway</keyword>
<dbReference type="SUPFAM" id="SSF52540">
    <property type="entry name" value="P-loop containing nucleoside triphosphate hydrolases"/>
    <property type="match status" value="1"/>
</dbReference>
<evidence type="ECO:0000256" key="12">
    <source>
        <dbReference type="ARBA" id="ARBA00022801"/>
    </source>
</evidence>
<keyword evidence="6 23" id="KW-0235">DNA replication</keyword>
<dbReference type="InterPro" id="IPR027417">
    <property type="entry name" value="P-loop_NTPase"/>
</dbReference>
<dbReference type="SUPFAM" id="SSF54495">
    <property type="entry name" value="UBC-like"/>
    <property type="match status" value="1"/>
</dbReference>
<dbReference type="Gene3D" id="3.10.110.10">
    <property type="entry name" value="Ubiquitin Conjugating Enzyme"/>
    <property type="match status" value="1"/>
</dbReference>
<evidence type="ECO:0000256" key="1">
    <source>
        <dbReference type="ARBA" id="ARBA00000485"/>
    </source>
</evidence>
<sequence>MAASRRLQKELSDLRASGLKAFRDIVVDETNILVWTGLIVPDNPPYNKGAFRIEINFPAEYPFKPPKISFKTRIYHPNIDEKGQVCLPIISAENWKPATKTDQVIQALIALVNDPEPEHPLRADLAGDKKRRLALAEDDTMSMELASYAWDDWEFEENKENISINTGARIPEQRQQPSAPLRTFDLTRWRRCEVKTMERTEEELRLGLMEDDVPAERAQTGMLILFDSWIYTDVHPFEIVSVKAIWSEERQCHIITMNDGLIVVNPNVLISGTTLLGSLFCSRRGILETYFKKTTAEAEIMAVGTMVHELLQVCLKNKLDTREQIMEACRNMLQNQRTIFTMYSACLKKGYAEKEMYDFVPKIHQFMQRYINNRPTSMFSARDNFDGTITEVQDIEENIWMPQMGLKGKVDVSVRVRNRENRQVKTMPLELKTGRANFSLEHRGQLTIYQMMMSEVNPSTDSGLLLYLREGIMREVKPSWNEIRDLVMMRNKYVGYLACEKIYLDEGEAEFKLPRPIDHPSACAKCHMNTICCTFLLRSEQRDILSPGMALNTTLERVTAHLSDQHVEYFIDWVHIILYEYFHENETFTQERIWIKTPEVRENEGFTLAYLVIQTQPVLQGSRYVTEFKVDKTKTGGMRRDCLTAGFSAGDYLIVSTTRRIAVATGTVLSIESQSITLSLERDLQQHYSNEVFHIDRYESNMKMTFDLTNLGALLENTEKINSLRSLIVDRITPSFDTPTEGGERILHESFRSLNFDQMNAVLKFEHLKEYMLLEGLPGTGKTQTIVAIVRYYHCKGKSVLITSHTNAAVDNFLVRLIPYGASLTQNCTTLDELNEIYEQCSVVGVTCMGSNHPLLVQKEFDLCIVDEATQVFQPTVLRPLLAAKKFLLVGDPNQLPPLMKSDHAVDLGGGESLFKRLQGPLNTATLSIQYRMNATITDVANNLAYEGRLKCATSTVARSVIQYAQDVNFSEENCPNKWLYGILRTDLSGAFVLLDTGNTAKLHAEYSKQISIDPGNKIEKNFMIDVFPEEHQSGAHVSSNICEAAICLYIVRAMTELGIQGRDIGIIAPFRAQVTLLQQLMGKFCEMFGMPEGVEVNTVDQYQGREKSVIIYSCVTNCNNTNHVCAVDERIMGSNERFAVALTRAKHKCIVIGNVASLAPIAPFKSLKQGMLPEGFFRLTDPDCDFDWAMVQQHLLEIHRKDFQLLLNPLFDAIPDIPPDFQFE</sequence>
<dbReference type="EnsemblMetazoa" id="LLOJ003812-RA">
    <property type="protein sequence ID" value="LLOJ003812-PA"/>
    <property type="gene ID" value="LLOJ003812"/>
</dbReference>
<dbReference type="Proteomes" id="UP000092461">
    <property type="component" value="Unassembled WGS sequence"/>
</dbReference>
<dbReference type="GO" id="GO:0046872">
    <property type="term" value="F:metal ion binding"/>
    <property type="evidence" value="ECO:0007669"/>
    <property type="project" value="UniProtKB-UniRule"/>
</dbReference>
<evidence type="ECO:0000256" key="23">
    <source>
        <dbReference type="RuleBase" id="RU367041"/>
    </source>
</evidence>
<keyword evidence="15 23" id="KW-0408">Iron</keyword>
<evidence type="ECO:0000256" key="7">
    <source>
        <dbReference type="ARBA" id="ARBA00022722"/>
    </source>
</evidence>
<dbReference type="GO" id="GO:0005524">
    <property type="term" value="F:ATP binding"/>
    <property type="evidence" value="ECO:0007669"/>
    <property type="project" value="UniProtKB-UniRule"/>
</dbReference>
<dbReference type="Gene3D" id="3.40.50.300">
    <property type="entry name" value="P-loop containing nucleotide triphosphate hydrolases"/>
    <property type="match status" value="3"/>
</dbReference>
<dbReference type="EC" id="3.1.-.-" evidence="23"/>
<dbReference type="GO" id="GO:0005694">
    <property type="term" value="C:chromosome"/>
    <property type="evidence" value="ECO:0007669"/>
    <property type="project" value="UniProtKB-SubCell"/>
</dbReference>
<feature type="active site" description="Glycyl thioester intermediate" evidence="22">
    <location>
        <position position="86"/>
    </location>
</feature>
<dbReference type="GO" id="GO:0061631">
    <property type="term" value="F:ubiquitin conjugating enzyme activity"/>
    <property type="evidence" value="ECO:0007669"/>
    <property type="project" value="UniProtKB-EC"/>
</dbReference>
<dbReference type="VEuPathDB" id="VectorBase:LLONM1_009602"/>
<dbReference type="VEuPathDB" id="VectorBase:LLONM1_010643"/>
<evidence type="ECO:0000256" key="2">
    <source>
        <dbReference type="ARBA" id="ARBA00001966"/>
    </source>
</evidence>
<dbReference type="InterPro" id="IPR041677">
    <property type="entry name" value="DNA2/NAM7_AAA_11"/>
</dbReference>
<evidence type="ECO:0000256" key="8">
    <source>
        <dbReference type="ARBA" id="ARBA00022723"/>
    </source>
</evidence>
<dbReference type="GO" id="GO:0006281">
    <property type="term" value="P:DNA repair"/>
    <property type="evidence" value="ECO:0007669"/>
    <property type="project" value="UniProtKB-KW"/>
</dbReference>
<dbReference type="PANTHER" id="PTHR10887">
    <property type="entry name" value="DNA2/NAM7 HELICASE FAMILY"/>
    <property type="match status" value="1"/>
</dbReference>
<accession>A0A1B0CHA0</accession>
<dbReference type="GO" id="GO:0005634">
    <property type="term" value="C:nucleus"/>
    <property type="evidence" value="ECO:0007669"/>
    <property type="project" value="UniProtKB-SubCell"/>
</dbReference>
<protein>
    <recommendedName>
        <fullName evidence="23">DNA replication ATP-dependent helicase/nuclease</fullName>
        <ecNumber evidence="23">3.1.-.-</ecNumber>
        <ecNumber evidence="23">3.6.4.12</ecNumber>
    </recommendedName>
</protein>
<dbReference type="SMART" id="SM00212">
    <property type="entry name" value="UBCc"/>
    <property type="match status" value="1"/>
</dbReference>
<evidence type="ECO:0000313" key="26">
    <source>
        <dbReference type="Proteomes" id="UP000092461"/>
    </source>
</evidence>
<proteinExistence type="inferred from homology"/>
<dbReference type="GO" id="GO:0016887">
    <property type="term" value="F:ATP hydrolysis activity"/>
    <property type="evidence" value="ECO:0007669"/>
    <property type="project" value="RHEA"/>
</dbReference>
<comment type="similarity">
    <text evidence="3 23">Belongs to the DNA2/NAM7 helicase family.</text>
</comment>
<keyword evidence="17 23" id="KW-0238">DNA-binding</keyword>
<dbReference type="GO" id="GO:0005737">
    <property type="term" value="C:cytoplasm"/>
    <property type="evidence" value="ECO:0007669"/>
    <property type="project" value="TreeGrafter"/>
</dbReference>
<evidence type="ECO:0000256" key="6">
    <source>
        <dbReference type="ARBA" id="ARBA00022705"/>
    </source>
</evidence>
<dbReference type="GO" id="GO:0033567">
    <property type="term" value="P:DNA replication, Okazaki fragment processing"/>
    <property type="evidence" value="ECO:0007669"/>
    <property type="project" value="UniProtKB-UniRule"/>
</dbReference>
<evidence type="ECO:0000256" key="11">
    <source>
        <dbReference type="ARBA" id="ARBA00022786"/>
    </source>
</evidence>
<evidence type="ECO:0000256" key="17">
    <source>
        <dbReference type="ARBA" id="ARBA00023125"/>
    </source>
</evidence>
<evidence type="ECO:0000256" key="4">
    <source>
        <dbReference type="ARBA" id="ARBA00022485"/>
    </source>
</evidence>
<reference evidence="25" key="1">
    <citation type="submission" date="2020-05" db="UniProtKB">
        <authorList>
            <consortium name="EnsemblMetazoa"/>
        </authorList>
    </citation>
    <scope>IDENTIFICATION</scope>
    <source>
        <strain evidence="25">Jacobina</strain>
    </source>
</reference>
<dbReference type="VEuPathDB" id="VectorBase:LLOJ003812"/>
<dbReference type="InterPro" id="IPR023313">
    <property type="entry name" value="UBQ-conjugating_AS"/>
</dbReference>
<dbReference type="GO" id="GO:0017108">
    <property type="term" value="F:5'-flap endonuclease activity"/>
    <property type="evidence" value="ECO:0007669"/>
    <property type="project" value="UniProtKB-UniRule"/>
</dbReference>
<dbReference type="Gene3D" id="2.40.30.270">
    <property type="match status" value="1"/>
</dbReference>
<comment type="function">
    <text evidence="23">Key enzyme involved in DNA replication and DNA repair. Involved in Okazaki fragments processing by cleaving long flaps that escape FEN1: flaps that are longer than 27 nucleotides are coated by replication protein A complex (RPA), leading to recruit DNA2 which cleaves the flap until it is too short to bind RPA and becomes a substrate for FEN1. Also involved in 5'-end resection of DNA during double-strand break (DSB) repair by mediating the cleavage of 5'-ssDNA.</text>
</comment>
<dbReference type="AlphaFoldDB" id="A0A1B0CHA0"/>
<evidence type="ECO:0000256" key="15">
    <source>
        <dbReference type="ARBA" id="ARBA00023004"/>
    </source>
</evidence>
<keyword evidence="5" id="KW-0808">Transferase</keyword>
<comment type="catalytic activity">
    <reaction evidence="21 23">
        <text>ATP + H2O = ADP + phosphate + H(+)</text>
        <dbReference type="Rhea" id="RHEA:13065"/>
        <dbReference type="ChEBI" id="CHEBI:15377"/>
        <dbReference type="ChEBI" id="CHEBI:15378"/>
        <dbReference type="ChEBI" id="CHEBI:30616"/>
        <dbReference type="ChEBI" id="CHEBI:43474"/>
        <dbReference type="ChEBI" id="CHEBI:456216"/>
        <dbReference type="EC" id="3.6.4.12"/>
    </reaction>
</comment>
<dbReference type="InterPro" id="IPR011604">
    <property type="entry name" value="PDDEXK-like_dom_sf"/>
</dbReference>
<dbReference type="InterPro" id="IPR000608">
    <property type="entry name" value="UBC"/>
</dbReference>
<dbReference type="Pfam" id="PF00179">
    <property type="entry name" value="UQ_con"/>
    <property type="match status" value="1"/>
</dbReference>
<keyword evidence="8 23" id="KW-0479">Metal-binding</keyword>
<evidence type="ECO:0000256" key="10">
    <source>
        <dbReference type="ARBA" id="ARBA00022763"/>
    </source>
</evidence>
<organism evidence="25 26">
    <name type="scientific">Lutzomyia longipalpis</name>
    <name type="common">Sand fly</name>
    <dbReference type="NCBI Taxonomy" id="7200"/>
    <lineage>
        <taxon>Eukaryota</taxon>
        <taxon>Metazoa</taxon>
        <taxon>Ecdysozoa</taxon>
        <taxon>Arthropoda</taxon>
        <taxon>Hexapoda</taxon>
        <taxon>Insecta</taxon>
        <taxon>Pterygota</taxon>
        <taxon>Neoptera</taxon>
        <taxon>Endopterygota</taxon>
        <taxon>Diptera</taxon>
        <taxon>Nematocera</taxon>
        <taxon>Psychodoidea</taxon>
        <taxon>Psychodidae</taxon>
        <taxon>Lutzomyia</taxon>
        <taxon>Lutzomyia</taxon>
    </lineage>
</organism>
<keyword evidence="12 23" id="KW-0378">Hydrolase</keyword>
<dbReference type="CDD" id="cd22318">
    <property type="entry name" value="DNA2_N-like"/>
    <property type="match status" value="1"/>
</dbReference>
<dbReference type="InterPro" id="IPR041679">
    <property type="entry name" value="DNA2/NAM7-like_C"/>
</dbReference>
<evidence type="ECO:0000256" key="5">
    <source>
        <dbReference type="ARBA" id="ARBA00022679"/>
    </source>
</evidence>
<keyword evidence="23" id="KW-0158">Chromosome</keyword>
<keyword evidence="4 23" id="KW-0004">4Fe-4S</keyword>
<dbReference type="Pfam" id="PF13086">
    <property type="entry name" value="AAA_11"/>
    <property type="match status" value="2"/>
</dbReference>
<keyword evidence="26" id="KW-1185">Reference proteome</keyword>
<dbReference type="PROSITE" id="PS50127">
    <property type="entry name" value="UBC_2"/>
    <property type="match status" value="1"/>
</dbReference>
<dbReference type="PROSITE" id="PS00183">
    <property type="entry name" value="UBC_1"/>
    <property type="match status" value="1"/>
</dbReference>
<evidence type="ECO:0000256" key="21">
    <source>
        <dbReference type="ARBA" id="ARBA00047995"/>
    </source>
</evidence>
<dbReference type="PANTHER" id="PTHR10887:SF433">
    <property type="entry name" value="DNA REPLICATION ATP-DEPENDENT HELICASE_NUCLEASE DNA2"/>
    <property type="match status" value="1"/>
</dbReference>
<keyword evidence="7 23" id="KW-0540">Nuclease</keyword>
<evidence type="ECO:0000313" key="25">
    <source>
        <dbReference type="EnsemblMetazoa" id="LLOJ003812-PA"/>
    </source>
</evidence>
<dbReference type="Gene3D" id="3.90.320.10">
    <property type="match status" value="1"/>
</dbReference>
<evidence type="ECO:0000256" key="16">
    <source>
        <dbReference type="ARBA" id="ARBA00023014"/>
    </source>
</evidence>
<keyword evidence="9 23" id="KW-0547">Nucleotide-binding</keyword>
<dbReference type="InterPro" id="IPR016135">
    <property type="entry name" value="UBQ-conjugating_enzyme/RWD"/>
</dbReference>
<keyword evidence="13 23" id="KW-0347">Helicase</keyword>
<comment type="subcellular location">
    <subcellularLocation>
        <location evidence="23">Nucleus</location>
    </subcellularLocation>
    <subcellularLocation>
        <location evidence="23">Chromosome</location>
    </subcellularLocation>
</comment>
<dbReference type="GO" id="GO:0017116">
    <property type="term" value="F:single-stranded DNA helicase activity"/>
    <property type="evidence" value="ECO:0007669"/>
    <property type="project" value="UniProtKB-UniRule"/>
</dbReference>
<keyword evidence="20 23" id="KW-0511">Multifunctional enzyme</keyword>
<dbReference type="InterPro" id="IPR045055">
    <property type="entry name" value="DNA2/NAM7-like"/>
</dbReference>
<evidence type="ECO:0000256" key="22">
    <source>
        <dbReference type="PROSITE-ProRule" id="PRU10133"/>
    </source>
</evidence>
<dbReference type="Pfam" id="PF13087">
    <property type="entry name" value="AAA_12"/>
    <property type="match status" value="1"/>
</dbReference>
<dbReference type="FunFam" id="3.10.110.10:FF:000011">
    <property type="entry name" value="Ubiquitin-conjugating enzyme E2 L3"/>
    <property type="match status" value="1"/>
</dbReference>
<comment type="cofactor">
    <cofactor evidence="2">
        <name>[4Fe-4S] cluster</name>
        <dbReference type="ChEBI" id="CHEBI:49883"/>
    </cofactor>
</comment>
<keyword evidence="14 23" id="KW-0067">ATP-binding</keyword>
<evidence type="ECO:0000259" key="24">
    <source>
        <dbReference type="PROSITE" id="PS50127"/>
    </source>
</evidence>
<keyword evidence="19 23" id="KW-0539">Nucleus</keyword>
<evidence type="ECO:0000256" key="13">
    <source>
        <dbReference type="ARBA" id="ARBA00022806"/>
    </source>
</evidence>
<evidence type="ECO:0000256" key="14">
    <source>
        <dbReference type="ARBA" id="ARBA00022840"/>
    </source>
</evidence>
<name>A0A1B0CHA0_LUTLO</name>
<comment type="catalytic activity">
    <reaction evidence="1">
        <text>S-ubiquitinyl-[E1 ubiquitin-activating enzyme]-L-cysteine + [E2 ubiquitin-conjugating enzyme]-L-cysteine = [E1 ubiquitin-activating enzyme]-L-cysteine + S-ubiquitinyl-[E2 ubiquitin-conjugating enzyme]-L-cysteine.</text>
        <dbReference type="EC" id="2.3.2.23"/>
    </reaction>
</comment>
<dbReference type="EMBL" id="AJWK01012147">
    <property type="status" value="NOT_ANNOTATED_CDS"/>
    <property type="molecule type" value="Genomic_DNA"/>
</dbReference>
<evidence type="ECO:0000256" key="9">
    <source>
        <dbReference type="ARBA" id="ARBA00022741"/>
    </source>
</evidence>
<dbReference type="GO" id="GO:0071932">
    <property type="term" value="P:replication fork reversal"/>
    <property type="evidence" value="ECO:0007669"/>
    <property type="project" value="TreeGrafter"/>
</dbReference>
<dbReference type="CDD" id="cd23801">
    <property type="entry name" value="UBCc_UBE2L3"/>
    <property type="match status" value="1"/>
</dbReference>
<dbReference type="InterPro" id="IPR014808">
    <property type="entry name" value="DNA_replication_fac_Dna2_N"/>
</dbReference>
<keyword evidence="16 23" id="KW-0411">Iron-sulfur</keyword>
<keyword evidence="18 23" id="KW-0234">DNA repair</keyword>
<dbReference type="CDD" id="cd18808">
    <property type="entry name" value="SF1_C_Upf1"/>
    <property type="match status" value="1"/>
</dbReference>
<dbReference type="EMBL" id="AJWK01012146">
    <property type="status" value="NOT_ANNOTATED_CDS"/>
    <property type="molecule type" value="Genomic_DNA"/>
</dbReference>
<dbReference type="GO" id="GO:0003677">
    <property type="term" value="F:DNA binding"/>
    <property type="evidence" value="ECO:0007669"/>
    <property type="project" value="UniProtKB-UniRule"/>
</dbReference>
<dbReference type="GO" id="GO:0051539">
    <property type="term" value="F:4 iron, 4 sulfur cluster binding"/>
    <property type="evidence" value="ECO:0007669"/>
    <property type="project" value="UniProtKB-UniRule"/>
</dbReference>
<feature type="domain" description="UBC core" evidence="24">
    <location>
        <begin position="2"/>
        <end position="151"/>
    </location>
</feature>